<dbReference type="EMBL" id="AK305464">
    <property type="protein sequence ID" value="BAK62458.1"/>
    <property type="molecule type" value="mRNA"/>
</dbReference>
<protein>
    <submittedName>
        <fullName evidence="1">Uncharacterized protein</fullName>
    </submittedName>
</protein>
<dbReference type="AlphaFoldDB" id="G2HFF0"/>
<proteinExistence type="evidence at transcript level"/>
<name>G2HFF0_PANTR</name>
<reference evidence="1" key="1">
    <citation type="journal article" date="2011" name="Funct. Integr. Genomics">
        <title>Major chimpanzee-specific structural changes in sperm development-associated genes.</title>
        <authorList>
            <person name="Kim R.N."/>
            <person name="Kim D.W."/>
            <person name="Choi S.H."/>
            <person name="Chae S.H."/>
            <person name="Nam S.H."/>
            <person name="Kim D.W."/>
            <person name="Kim A."/>
            <person name="Kang A."/>
            <person name="Park K.H."/>
            <person name="Lee Y.S."/>
            <person name="Hirai M."/>
            <person name="Suzuki Y."/>
            <person name="Sugano S."/>
            <person name="Hashimoto K."/>
            <person name="Kim D.S."/>
            <person name="Park H.S."/>
        </authorList>
    </citation>
    <scope>NUCLEOTIDE SEQUENCE</scope>
    <source>
        <tissue evidence="1">Testis</tissue>
    </source>
</reference>
<accession>G2HFF0</accession>
<evidence type="ECO:0000313" key="1">
    <source>
        <dbReference type="EMBL" id="BAK62458.1"/>
    </source>
</evidence>
<organism evidence="1">
    <name type="scientific">Pan troglodytes</name>
    <name type="common">Chimpanzee</name>
    <dbReference type="NCBI Taxonomy" id="9598"/>
    <lineage>
        <taxon>Eukaryota</taxon>
        <taxon>Metazoa</taxon>
        <taxon>Chordata</taxon>
        <taxon>Craniata</taxon>
        <taxon>Vertebrata</taxon>
        <taxon>Euteleostomi</taxon>
        <taxon>Mammalia</taxon>
        <taxon>Eutheria</taxon>
        <taxon>Euarchontoglires</taxon>
        <taxon>Primates</taxon>
        <taxon>Haplorrhini</taxon>
        <taxon>Catarrhini</taxon>
        <taxon>Hominidae</taxon>
        <taxon>Pan</taxon>
    </lineage>
</organism>
<sequence>MISISWKITLSPIGCRGLAQDHLACQELGIKSRPANSTACTVIHNTEYPKLHPEPVKQEICRVYKGALRIM</sequence>